<dbReference type="AlphaFoldDB" id="W6Q4M9"/>
<accession>W6Q4M9</accession>
<protein>
    <submittedName>
        <fullName evidence="1">Genomic scaffold, ProqFM164S02</fullName>
    </submittedName>
</protein>
<organism evidence="1 2">
    <name type="scientific">Penicillium roqueforti (strain FM164)</name>
    <dbReference type="NCBI Taxonomy" id="1365484"/>
    <lineage>
        <taxon>Eukaryota</taxon>
        <taxon>Fungi</taxon>
        <taxon>Dikarya</taxon>
        <taxon>Ascomycota</taxon>
        <taxon>Pezizomycotina</taxon>
        <taxon>Eurotiomycetes</taxon>
        <taxon>Eurotiomycetidae</taxon>
        <taxon>Eurotiales</taxon>
        <taxon>Aspergillaceae</taxon>
        <taxon>Penicillium</taxon>
    </lineage>
</organism>
<proteinExistence type="predicted"/>
<dbReference type="Proteomes" id="UP000030686">
    <property type="component" value="Unassembled WGS sequence"/>
</dbReference>
<dbReference type="EMBL" id="HG792016">
    <property type="protein sequence ID" value="CDM30921.1"/>
    <property type="molecule type" value="Genomic_DNA"/>
</dbReference>
<name>W6Q4M9_PENRF</name>
<gene>
    <name evidence="1" type="ORF">PROQFM164_S02g001071</name>
</gene>
<keyword evidence="2" id="KW-1185">Reference proteome</keyword>
<sequence>MGKYVIRMLRANGGDSAYVLTSHDNNLFELEQVPSAHRWPNGSDILGDVRGVHTQLMSTSG</sequence>
<reference evidence="1" key="1">
    <citation type="journal article" date="2014" name="Nat. Commun.">
        <title>Multiple recent horizontal transfers of a large genomic region in cheese making fungi.</title>
        <authorList>
            <person name="Cheeseman K."/>
            <person name="Ropars J."/>
            <person name="Renault P."/>
            <person name="Dupont J."/>
            <person name="Gouzy J."/>
            <person name="Branca A."/>
            <person name="Abraham A.L."/>
            <person name="Ceppi M."/>
            <person name="Conseiller E."/>
            <person name="Debuchy R."/>
            <person name="Malagnac F."/>
            <person name="Goarin A."/>
            <person name="Silar P."/>
            <person name="Lacoste S."/>
            <person name="Sallet E."/>
            <person name="Bensimon A."/>
            <person name="Giraud T."/>
            <person name="Brygoo Y."/>
        </authorList>
    </citation>
    <scope>NUCLEOTIDE SEQUENCE [LARGE SCALE GENOMIC DNA]</scope>
    <source>
        <strain evidence="1">FM164</strain>
    </source>
</reference>
<evidence type="ECO:0000313" key="2">
    <source>
        <dbReference type="Proteomes" id="UP000030686"/>
    </source>
</evidence>
<evidence type="ECO:0000313" key="1">
    <source>
        <dbReference type="EMBL" id="CDM30921.1"/>
    </source>
</evidence>